<keyword evidence="2" id="KW-0732">Signal</keyword>
<dbReference type="Pfam" id="PF01403">
    <property type="entry name" value="Sema"/>
    <property type="match status" value="1"/>
</dbReference>
<accession>A0ABM0GSE7</accession>
<organism evidence="4 5">
    <name type="scientific">Saccoglossus kowalevskii</name>
    <name type="common">Acorn worm</name>
    <dbReference type="NCBI Taxonomy" id="10224"/>
    <lineage>
        <taxon>Eukaryota</taxon>
        <taxon>Metazoa</taxon>
        <taxon>Hemichordata</taxon>
        <taxon>Enteropneusta</taxon>
        <taxon>Harrimaniidae</taxon>
        <taxon>Saccoglossus</taxon>
    </lineage>
</organism>
<dbReference type="Gene3D" id="2.130.10.10">
    <property type="entry name" value="YVTN repeat-like/Quinoprotein amine dehydrogenase"/>
    <property type="match status" value="1"/>
</dbReference>
<dbReference type="RefSeq" id="XP_002736334.1">
    <property type="nucleotide sequence ID" value="XM_002736288.1"/>
</dbReference>
<dbReference type="PROSITE" id="PS51004">
    <property type="entry name" value="SEMA"/>
    <property type="match status" value="1"/>
</dbReference>
<evidence type="ECO:0000313" key="5">
    <source>
        <dbReference type="RefSeq" id="XP_002736334.1"/>
    </source>
</evidence>
<comment type="caution">
    <text evidence="1">Lacks conserved residue(s) required for the propagation of feature annotation.</text>
</comment>
<evidence type="ECO:0000256" key="2">
    <source>
        <dbReference type="SAM" id="SignalP"/>
    </source>
</evidence>
<evidence type="ECO:0000256" key="1">
    <source>
        <dbReference type="PROSITE-ProRule" id="PRU00352"/>
    </source>
</evidence>
<gene>
    <name evidence="5" type="primary">LOC100367528</name>
</gene>
<dbReference type="InterPro" id="IPR031148">
    <property type="entry name" value="Plexin"/>
</dbReference>
<dbReference type="SMART" id="SM00630">
    <property type="entry name" value="Sema"/>
    <property type="match status" value="1"/>
</dbReference>
<dbReference type="InterPro" id="IPR036352">
    <property type="entry name" value="Semap_dom_sf"/>
</dbReference>
<name>A0ABM0GSE7_SACKO</name>
<dbReference type="InterPro" id="IPR001627">
    <property type="entry name" value="Semap_dom"/>
</dbReference>
<dbReference type="SUPFAM" id="SSF101912">
    <property type="entry name" value="Sema domain"/>
    <property type="match status" value="1"/>
</dbReference>
<dbReference type="PANTHER" id="PTHR22625">
    <property type="entry name" value="PLEXIN"/>
    <property type="match status" value="1"/>
</dbReference>
<feature type="chain" id="PRO_5045115812" evidence="2">
    <location>
        <begin position="22"/>
        <end position="349"/>
    </location>
</feature>
<keyword evidence="4" id="KW-1185">Reference proteome</keyword>
<dbReference type="PANTHER" id="PTHR22625:SF70">
    <property type="entry name" value="PLEXIN A, ISOFORM A"/>
    <property type="match status" value="1"/>
</dbReference>
<feature type="non-terminal residue" evidence="5">
    <location>
        <position position="349"/>
    </location>
</feature>
<dbReference type="GeneID" id="100367528"/>
<feature type="domain" description="Sema" evidence="3">
    <location>
        <begin position="9"/>
        <end position="349"/>
    </location>
</feature>
<evidence type="ECO:0000259" key="3">
    <source>
        <dbReference type="PROSITE" id="PS51004"/>
    </source>
</evidence>
<protein>
    <submittedName>
        <fullName evidence="5">Plexin-A4-like</fullName>
    </submittedName>
</protein>
<dbReference type="InterPro" id="IPR015943">
    <property type="entry name" value="WD40/YVTN_repeat-like_dom_sf"/>
</dbReference>
<dbReference type="CDD" id="cd11236">
    <property type="entry name" value="Sema_plexin_like"/>
    <property type="match status" value="1"/>
</dbReference>
<sequence length="349" mass="39178">MSSQYTFSLLILIFSFVNNYAEVANFTLDSLEFNHMTVHDITGDVYIGGVDYIHRLDEDLLLISNITTKPDDETDNYNKILSINYNDNNLVTCGSDKGWCQIRNLTDLSVLGDSDKYVAAPNVEDSTVGFVAPGYDDKPMLYVGTSKRGLVYDGVEAVSGRQLEEALFHTIFESQYKQTAVGISSIYHGEYFVIYIQGFSYDGFSYFLVVQKLYRSDNSYITRIVRVCQERDDNYYQSYTEVTLQCDGRDSTSYNLLQAAHVMRPASDLVTSLSLEDGEHVLFAVFAKGETPQDLTPLQQSAVCMYKMTDIEQAFTDAISGCVDPGGDDYELYYIQGSTCPGTVHINVQ</sequence>
<dbReference type="Proteomes" id="UP000694865">
    <property type="component" value="Unplaced"/>
</dbReference>
<proteinExistence type="predicted"/>
<reference evidence="5" key="1">
    <citation type="submission" date="2025-08" db="UniProtKB">
        <authorList>
            <consortium name="RefSeq"/>
        </authorList>
    </citation>
    <scope>IDENTIFICATION</scope>
    <source>
        <tissue evidence="5">Testes</tissue>
    </source>
</reference>
<feature type="signal peptide" evidence="2">
    <location>
        <begin position="1"/>
        <end position="21"/>
    </location>
</feature>
<evidence type="ECO:0000313" key="4">
    <source>
        <dbReference type="Proteomes" id="UP000694865"/>
    </source>
</evidence>